<dbReference type="PIRSF" id="PIRSF019254">
    <property type="entry name" value="CFP29"/>
    <property type="match status" value="1"/>
</dbReference>
<comment type="subcellular location">
    <subcellularLocation>
        <location evidence="1">Encapsulin nanocompartment</location>
    </subcellularLocation>
</comment>
<comment type="caution">
    <text evidence="4">The sequence shown here is derived from an EMBL/GenBank/DDBJ whole genome shotgun (WGS) entry which is preliminary data.</text>
</comment>
<evidence type="ECO:0000313" key="4">
    <source>
        <dbReference type="EMBL" id="TGY34113.1"/>
    </source>
</evidence>
<dbReference type="OrthoDB" id="2922at2"/>
<dbReference type="PANTHER" id="PTHR37165">
    <property type="entry name" value="PEPTIDASE U56 FAMILY"/>
    <property type="match status" value="1"/>
</dbReference>
<evidence type="ECO:0000256" key="2">
    <source>
        <dbReference type="ARBA" id="ARBA00033743"/>
    </source>
</evidence>
<dbReference type="AlphaFoldDB" id="A0A4S2D0W7"/>
<reference evidence="4 5" key="1">
    <citation type="submission" date="2019-04" db="EMBL/GenBank/DDBJ databases">
        <title>Microbes associate with the intestines of laboratory mice.</title>
        <authorList>
            <person name="Navarre W."/>
            <person name="Wong E."/>
            <person name="Huang K."/>
            <person name="Tropini C."/>
            <person name="Ng K."/>
            <person name="Yu B."/>
        </authorList>
    </citation>
    <scope>NUCLEOTIDE SEQUENCE [LARGE SCALE GENOMIC DNA]</scope>
    <source>
        <strain evidence="4 5">NM62_B4-13</strain>
    </source>
</reference>
<dbReference type="NCBIfam" id="NF041155">
    <property type="entry name" value="encap_f1"/>
    <property type="match status" value="1"/>
</dbReference>
<dbReference type="PANTHER" id="PTHR37165:SF1">
    <property type="entry name" value="TYPE 1 ENCAPSULIN SHELL PROTEIN"/>
    <property type="match status" value="1"/>
</dbReference>
<sequence>MNNLHRQLAPISAGAWEQIEEEASRTLKRYLASRKIIDVIGPAGSDLAAVGTGHLQALKSEQDGLTVSQHKVKALVRFRAPFKLSREAIDSVERGANDPDLQPLKEAARCIAFAEDRAIIDGYALANIDGIRPSSSNRAVALPGDVKAYPAAVERAVATLKDAGVNGPYKLVLGRKPYEQLGGAPAESYPVLKDIRGLIDGEIIWAPAIEGGLMLTGRGGDFELHVGEDLSIGYIRHTHEDVELYFQESFTFLNLTTEASVDLSSDA</sequence>
<accession>A0A4S2D0W7</accession>
<protein>
    <submittedName>
        <fullName evidence="4">Bacteriocin</fullName>
    </submittedName>
</protein>
<gene>
    <name evidence="4" type="ORF">E5352_09515</name>
</gene>
<dbReference type="Gene3D" id="3.30.2400.30">
    <property type="match status" value="1"/>
</dbReference>
<evidence type="ECO:0000256" key="1">
    <source>
        <dbReference type="ARBA" id="ARBA00033738"/>
    </source>
</evidence>
<dbReference type="GO" id="GO:0140737">
    <property type="term" value="C:encapsulin nanocompartment"/>
    <property type="evidence" value="ECO:0007669"/>
    <property type="project" value="UniProtKB-SubCell"/>
</dbReference>
<dbReference type="InterPro" id="IPR007544">
    <property type="entry name" value="ENCAP"/>
</dbReference>
<dbReference type="Proteomes" id="UP000306631">
    <property type="component" value="Unassembled WGS sequence"/>
</dbReference>
<dbReference type="InterPro" id="IPR051429">
    <property type="entry name" value="Encapsulin_nc"/>
</dbReference>
<organism evidence="4 5">
    <name type="scientific">Stenotrophomonas maltophilia</name>
    <name type="common">Pseudomonas maltophilia</name>
    <name type="synonym">Xanthomonas maltophilia</name>
    <dbReference type="NCBI Taxonomy" id="40324"/>
    <lineage>
        <taxon>Bacteria</taxon>
        <taxon>Pseudomonadati</taxon>
        <taxon>Pseudomonadota</taxon>
        <taxon>Gammaproteobacteria</taxon>
        <taxon>Lysobacterales</taxon>
        <taxon>Lysobacteraceae</taxon>
        <taxon>Stenotrophomonas</taxon>
        <taxon>Stenotrophomonas maltophilia group</taxon>
    </lineage>
</organism>
<evidence type="ECO:0000313" key="5">
    <source>
        <dbReference type="Proteomes" id="UP000306631"/>
    </source>
</evidence>
<evidence type="ECO:0000256" key="3">
    <source>
        <dbReference type="ARBA" id="ARBA00033787"/>
    </source>
</evidence>
<dbReference type="Pfam" id="PF04454">
    <property type="entry name" value="Linocin_M18"/>
    <property type="match status" value="1"/>
</dbReference>
<comment type="similarity">
    <text evidence="2">Belongs to the encapsulin family. Family 1 subfamily.</text>
</comment>
<keyword evidence="3" id="KW-1284">Encapsulin nanocompartment</keyword>
<dbReference type="EMBL" id="SRYW01000007">
    <property type="protein sequence ID" value="TGY34113.1"/>
    <property type="molecule type" value="Genomic_DNA"/>
</dbReference>
<dbReference type="Gene3D" id="3.30.2320.10">
    <property type="entry name" value="hypothetical protein PF0899 domain"/>
    <property type="match status" value="1"/>
</dbReference>
<proteinExistence type="inferred from homology"/>
<dbReference type="RefSeq" id="WP_136004744.1">
    <property type="nucleotide sequence ID" value="NZ_SRYW01000007.1"/>
</dbReference>
<name>A0A4S2D0W7_STEMA</name>